<name>A0A812KHC8_SYMPI</name>
<feature type="compositionally biased region" description="Pro residues" evidence="1">
    <location>
        <begin position="215"/>
        <end position="231"/>
    </location>
</feature>
<feature type="compositionally biased region" description="Acidic residues" evidence="1">
    <location>
        <begin position="200"/>
        <end position="210"/>
    </location>
</feature>
<feature type="compositionally biased region" description="Basic and acidic residues" evidence="1">
    <location>
        <begin position="234"/>
        <end position="245"/>
    </location>
</feature>
<gene>
    <name evidence="2" type="ORF">SPIL2461_LOCUS3413</name>
</gene>
<evidence type="ECO:0000313" key="3">
    <source>
        <dbReference type="Proteomes" id="UP000649617"/>
    </source>
</evidence>
<accession>A0A812KHC8</accession>
<organism evidence="2 3">
    <name type="scientific">Symbiodinium pilosum</name>
    <name type="common">Dinoflagellate</name>
    <dbReference type="NCBI Taxonomy" id="2952"/>
    <lineage>
        <taxon>Eukaryota</taxon>
        <taxon>Sar</taxon>
        <taxon>Alveolata</taxon>
        <taxon>Dinophyceae</taxon>
        <taxon>Suessiales</taxon>
        <taxon>Symbiodiniaceae</taxon>
        <taxon>Symbiodinium</taxon>
    </lineage>
</organism>
<dbReference type="OrthoDB" id="430344at2759"/>
<proteinExistence type="predicted"/>
<dbReference type="EMBL" id="CAJNIZ010004167">
    <property type="protein sequence ID" value="CAE7229599.1"/>
    <property type="molecule type" value="Genomic_DNA"/>
</dbReference>
<keyword evidence="3" id="KW-1185">Reference proteome</keyword>
<evidence type="ECO:0000256" key="1">
    <source>
        <dbReference type="SAM" id="MobiDB-lite"/>
    </source>
</evidence>
<feature type="region of interest" description="Disordered" evidence="1">
    <location>
        <begin position="184"/>
        <end position="266"/>
    </location>
</feature>
<dbReference type="AlphaFoldDB" id="A0A812KHC8"/>
<reference evidence="2" key="1">
    <citation type="submission" date="2021-02" db="EMBL/GenBank/DDBJ databases">
        <authorList>
            <person name="Dougan E. K."/>
            <person name="Rhodes N."/>
            <person name="Thang M."/>
            <person name="Chan C."/>
        </authorList>
    </citation>
    <scope>NUCLEOTIDE SEQUENCE</scope>
</reference>
<evidence type="ECO:0000313" key="2">
    <source>
        <dbReference type="EMBL" id="CAE7229599.1"/>
    </source>
</evidence>
<comment type="caution">
    <text evidence="2">The sequence shown here is derived from an EMBL/GenBank/DDBJ whole genome shotgun (WGS) entry which is preliminary data.</text>
</comment>
<evidence type="ECO:0008006" key="4">
    <source>
        <dbReference type="Google" id="ProtNLM"/>
    </source>
</evidence>
<sequence>MAAVAAADVTFEVSLLSGAAASIACPPDASLGSLQREIAEKLGLLRGDEWPSMFFLAASGETEPLQESVVASELADRTIIAGVNGEPDWCSDKQFKKSWIHGRHCGMEEDSEDIFLKIHGGGTFSYEAKYHSHDAECGYQHDMTVKATGTWRLALRKVKDQEPEEVIAVNGTATRRTVDIRSTTRYYDDYTPSESASERDTDEESNDEDEKPPKDPSPPPKKDPSPPPKPPQNRHSDKTVTEEFKQSFSKADLLTPDKGRGILPSH</sequence>
<protein>
    <recommendedName>
        <fullName evidence="4">Ubiquitin-like domain-containing protein</fullName>
    </recommendedName>
</protein>
<dbReference type="Proteomes" id="UP000649617">
    <property type="component" value="Unassembled WGS sequence"/>
</dbReference>